<organism evidence="1 2">
    <name type="scientific">Streptomyces longispororuber</name>
    <dbReference type="NCBI Taxonomy" id="68230"/>
    <lineage>
        <taxon>Bacteria</taxon>
        <taxon>Bacillati</taxon>
        <taxon>Actinomycetota</taxon>
        <taxon>Actinomycetes</taxon>
        <taxon>Kitasatosporales</taxon>
        <taxon>Streptomycetaceae</taxon>
        <taxon>Streptomyces</taxon>
    </lineage>
</organism>
<dbReference type="Gene3D" id="3.30.1330.70">
    <property type="entry name" value="Holliday junction resolvase RusA"/>
    <property type="match status" value="1"/>
</dbReference>
<dbReference type="InterPro" id="IPR036614">
    <property type="entry name" value="RusA-like_sf"/>
</dbReference>
<reference evidence="1" key="1">
    <citation type="journal article" date="2014" name="Int. J. Syst. Evol. Microbiol.">
        <title>Complete genome sequence of Corynebacterium casei LMG S-19264T (=DSM 44701T), isolated from a smear-ripened cheese.</title>
        <authorList>
            <consortium name="US DOE Joint Genome Institute (JGI-PGF)"/>
            <person name="Walter F."/>
            <person name="Albersmeier A."/>
            <person name="Kalinowski J."/>
            <person name="Ruckert C."/>
        </authorList>
    </citation>
    <scope>NUCLEOTIDE SEQUENCE</scope>
    <source>
        <strain evidence="1">JCM 4784</strain>
    </source>
</reference>
<gene>
    <name evidence="1" type="ORF">GCM10018785_60650</name>
</gene>
<comment type="caution">
    <text evidence="1">The sequence shown here is derived from an EMBL/GenBank/DDBJ whole genome shotgun (WGS) entry which is preliminary data.</text>
</comment>
<protein>
    <submittedName>
        <fullName evidence="1">Uncharacterized protein</fullName>
    </submittedName>
</protein>
<accession>A0A919DW46</accession>
<dbReference type="InterPro" id="IPR008822">
    <property type="entry name" value="Endonuclease_RusA-like"/>
</dbReference>
<dbReference type="GO" id="GO:0006281">
    <property type="term" value="P:DNA repair"/>
    <property type="evidence" value="ECO:0007669"/>
    <property type="project" value="InterPro"/>
</dbReference>
<dbReference type="GO" id="GO:0000287">
    <property type="term" value="F:magnesium ion binding"/>
    <property type="evidence" value="ECO:0007669"/>
    <property type="project" value="InterPro"/>
</dbReference>
<dbReference type="GO" id="GO:0006310">
    <property type="term" value="P:DNA recombination"/>
    <property type="evidence" value="ECO:0007669"/>
    <property type="project" value="InterPro"/>
</dbReference>
<keyword evidence="2" id="KW-1185">Reference proteome</keyword>
<proteinExistence type="predicted"/>
<dbReference type="Proteomes" id="UP000608024">
    <property type="component" value="Unassembled WGS sequence"/>
</dbReference>
<dbReference type="Pfam" id="PF05866">
    <property type="entry name" value="RusA"/>
    <property type="match status" value="1"/>
</dbReference>
<dbReference type="SUPFAM" id="SSF103084">
    <property type="entry name" value="Holliday junction resolvase RusA"/>
    <property type="match status" value="1"/>
</dbReference>
<name>A0A919DW46_9ACTN</name>
<evidence type="ECO:0000313" key="1">
    <source>
        <dbReference type="EMBL" id="GHE84587.1"/>
    </source>
</evidence>
<reference evidence="1" key="2">
    <citation type="submission" date="2020-09" db="EMBL/GenBank/DDBJ databases">
        <authorList>
            <person name="Sun Q."/>
            <person name="Ohkuma M."/>
        </authorList>
    </citation>
    <scope>NUCLEOTIDE SEQUENCE</scope>
    <source>
        <strain evidence="1">JCM 4784</strain>
    </source>
</reference>
<dbReference type="RefSeq" id="WP_190139309.1">
    <property type="nucleotide sequence ID" value="NZ_BNBT01000135.1"/>
</dbReference>
<dbReference type="AlphaFoldDB" id="A0A919DW46"/>
<sequence length="212" mass="23250">MTEADFAVRESCEHGRVDIRSAVDPVSLQADPVRKAGFRNALASAVRSGTRGVVTHDIEVTLLWYVEESRRYQTHLVADLDNVLKPLLDAVTGADGIMIDDNQVQSIRASWLTPGARTGFDLEFRALSADGYMSREGISFMEFGADRCYILPQAEKGVQDGFVRTYRAALAAYQGMLDEGIAESVARAVLPAARPFPRARLGTFTVVRHADS</sequence>
<evidence type="ECO:0000313" key="2">
    <source>
        <dbReference type="Proteomes" id="UP000608024"/>
    </source>
</evidence>
<dbReference type="EMBL" id="BNBT01000135">
    <property type="protein sequence ID" value="GHE84587.1"/>
    <property type="molecule type" value="Genomic_DNA"/>
</dbReference>